<dbReference type="OrthoDB" id="7186376at2"/>
<comment type="caution">
    <text evidence="1">The sequence shown here is derived from an EMBL/GenBank/DDBJ whole genome shotgun (WGS) entry which is preliminary data.</text>
</comment>
<dbReference type="STRING" id="1163408.UU9_15120"/>
<protein>
    <recommendedName>
        <fullName evidence="3">DUF1579 domain-containing protein</fullName>
    </recommendedName>
</protein>
<keyword evidence="2" id="KW-1185">Reference proteome</keyword>
<accession>I4VKC9</accession>
<dbReference type="PATRIC" id="fig|1163408.3.peg.3071"/>
<gene>
    <name evidence="1" type="ORF">UU9_15120</name>
</gene>
<organism evidence="1 2">
    <name type="scientific">Rhodanobacter fulvus Jip2</name>
    <dbReference type="NCBI Taxonomy" id="1163408"/>
    <lineage>
        <taxon>Bacteria</taxon>
        <taxon>Pseudomonadati</taxon>
        <taxon>Pseudomonadota</taxon>
        <taxon>Gammaproteobacteria</taxon>
        <taxon>Lysobacterales</taxon>
        <taxon>Rhodanobacteraceae</taxon>
        <taxon>Rhodanobacter</taxon>
    </lineage>
</organism>
<dbReference type="Proteomes" id="UP000004210">
    <property type="component" value="Unassembled WGS sequence"/>
</dbReference>
<name>I4VKC9_9GAMM</name>
<sequence length="148" mass="16760">MKLLQQWAGNWAGEERIAATRWGPGGNALGVISARMELGGRILVQDYREERDGQPALQVHAVFVAEAEERFSLYWFDSYGFVPQQPAAGYWDGERLVFVRRSPRGQSRHIYTMPDARGYRFTLESSFDEGASWEPVLDADYGRAQTPG</sequence>
<evidence type="ECO:0000313" key="1">
    <source>
        <dbReference type="EMBL" id="EIL87670.1"/>
    </source>
</evidence>
<proteinExistence type="predicted"/>
<dbReference type="Pfam" id="PF07617">
    <property type="entry name" value="DUF1579"/>
    <property type="match status" value="1"/>
</dbReference>
<dbReference type="EMBL" id="AJXU01000072">
    <property type="protein sequence ID" value="EIL87670.1"/>
    <property type="molecule type" value="Genomic_DNA"/>
</dbReference>
<reference evidence="1 2" key="1">
    <citation type="journal article" date="2012" name="J. Bacteriol.">
        <title>Genome sequences for six rhodanobacter strains, isolated from soils and the terrestrial subsurface, with variable denitrification capabilities.</title>
        <authorList>
            <person name="Kostka J.E."/>
            <person name="Green S.J."/>
            <person name="Rishishwar L."/>
            <person name="Prakash O."/>
            <person name="Katz L.S."/>
            <person name="Marino-Ramirez L."/>
            <person name="Jordan I.K."/>
            <person name="Munk C."/>
            <person name="Ivanova N."/>
            <person name="Mikhailova N."/>
            <person name="Watson D.B."/>
            <person name="Brown S.D."/>
            <person name="Palumbo A.V."/>
            <person name="Brooks S.C."/>
        </authorList>
    </citation>
    <scope>NUCLEOTIDE SEQUENCE [LARGE SCALE GENOMIC DNA]</scope>
    <source>
        <strain evidence="2">Jip2T</strain>
    </source>
</reference>
<dbReference type="RefSeq" id="WP_007082651.1">
    <property type="nucleotide sequence ID" value="NZ_AJXU01000072.1"/>
</dbReference>
<evidence type="ECO:0000313" key="2">
    <source>
        <dbReference type="Proteomes" id="UP000004210"/>
    </source>
</evidence>
<dbReference type="eggNOG" id="ENOG5032Z75">
    <property type="taxonomic scope" value="Bacteria"/>
</dbReference>
<dbReference type="InterPro" id="IPR011473">
    <property type="entry name" value="DUF1579"/>
</dbReference>
<dbReference type="AlphaFoldDB" id="I4VKC9"/>
<evidence type="ECO:0008006" key="3">
    <source>
        <dbReference type="Google" id="ProtNLM"/>
    </source>
</evidence>